<accession>A0A4V5NX23</accession>
<dbReference type="NCBIfam" id="TIGR02532">
    <property type="entry name" value="IV_pilin_GFxxxE"/>
    <property type="match status" value="1"/>
</dbReference>
<evidence type="ECO:0000256" key="3">
    <source>
        <dbReference type="ARBA" id="ARBA00022475"/>
    </source>
</evidence>
<evidence type="ECO:0000313" key="13">
    <source>
        <dbReference type="EMBL" id="TKB44257.1"/>
    </source>
</evidence>
<evidence type="ECO:0000259" key="12">
    <source>
        <dbReference type="Pfam" id="PF12019"/>
    </source>
</evidence>
<evidence type="ECO:0000256" key="7">
    <source>
        <dbReference type="ARBA" id="ARBA00022989"/>
    </source>
</evidence>
<evidence type="ECO:0000256" key="1">
    <source>
        <dbReference type="ARBA" id="ARBA00004377"/>
    </source>
</evidence>
<keyword evidence="7 11" id="KW-1133">Transmembrane helix</keyword>
<name>A0A4V5NX23_9GAMM</name>
<keyword evidence="8 11" id="KW-0472">Membrane</keyword>
<dbReference type="GO" id="GO:0005886">
    <property type="term" value="C:plasma membrane"/>
    <property type="evidence" value="ECO:0007669"/>
    <property type="project" value="UniProtKB-SubCell"/>
</dbReference>
<dbReference type="GO" id="GO:0015627">
    <property type="term" value="C:type II protein secretion system complex"/>
    <property type="evidence" value="ECO:0007669"/>
    <property type="project" value="InterPro"/>
</dbReference>
<evidence type="ECO:0000256" key="10">
    <source>
        <dbReference type="ARBA" id="ARBA00030775"/>
    </source>
</evidence>
<comment type="subcellular location">
    <subcellularLocation>
        <location evidence="1">Cell inner membrane</location>
        <topology evidence="1">Single-pass membrane protein</topology>
    </subcellularLocation>
</comment>
<dbReference type="Proteomes" id="UP000307999">
    <property type="component" value="Unassembled WGS sequence"/>
</dbReference>
<evidence type="ECO:0000256" key="8">
    <source>
        <dbReference type="ARBA" id="ARBA00023136"/>
    </source>
</evidence>
<evidence type="ECO:0000256" key="2">
    <source>
        <dbReference type="ARBA" id="ARBA00021549"/>
    </source>
</evidence>
<comment type="similarity">
    <text evidence="9">Belongs to the GSP H family.</text>
</comment>
<keyword evidence="14" id="KW-1185">Reference proteome</keyword>
<evidence type="ECO:0000256" key="9">
    <source>
        <dbReference type="ARBA" id="ARBA00025772"/>
    </source>
</evidence>
<dbReference type="AlphaFoldDB" id="A0A4V5NX23"/>
<keyword evidence="3" id="KW-1003">Cell membrane</keyword>
<dbReference type="GO" id="GO:0015628">
    <property type="term" value="P:protein secretion by the type II secretion system"/>
    <property type="evidence" value="ECO:0007669"/>
    <property type="project" value="InterPro"/>
</dbReference>
<keyword evidence="4" id="KW-0488">Methylation</keyword>
<keyword evidence="6 11" id="KW-0812">Transmembrane</keyword>
<feature type="transmembrane region" description="Helical" evidence="11">
    <location>
        <begin position="45"/>
        <end position="68"/>
    </location>
</feature>
<dbReference type="Gene3D" id="3.30.700.10">
    <property type="entry name" value="Glycoprotein, Type 4 Pilin"/>
    <property type="match status" value="1"/>
</dbReference>
<evidence type="ECO:0000313" key="14">
    <source>
        <dbReference type="Proteomes" id="UP000307999"/>
    </source>
</evidence>
<dbReference type="Pfam" id="PF07963">
    <property type="entry name" value="N_methyl"/>
    <property type="match status" value="1"/>
</dbReference>
<dbReference type="Pfam" id="PF12019">
    <property type="entry name" value="GspH"/>
    <property type="match status" value="1"/>
</dbReference>
<evidence type="ECO:0000256" key="11">
    <source>
        <dbReference type="SAM" id="Phobius"/>
    </source>
</evidence>
<feature type="domain" description="General secretion pathway GspH" evidence="12">
    <location>
        <begin position="83"/>
        <end position="217"/>
    </location>
</feature>
<sequence length="234" mass="25023">MANKFNLSGAAFAKADRLGQGASPVSCIRFAQNSTREHVRLLKNMAAFSLIELMVALAIIGILAAVAGPSFVRSIESRHLVAATEDLYTQLQLARVESLVRSQSVYVNFSGVNSTQWAYGIKAEIACDPTIVNNSDGNACTLMSDNGDDVFNAADDNVLNRVDSSQYDAISLNLTNLTGAGNFIIFDPKRGVASNPMVFTLTNASNKSTKITLSKLGSISVCSTHLSDYQECQG</sequence>
<dbReference type="EMBL" id="SWDB01000030">
    <property type="protein sequence ID" value="TKB44257.1"/>
    <property type="molecule type" value="Genomic_DNA"/>
</dbReference>
<evidence type="ECO:0000256" key="5">
    <source>
        <dbReference type="ARBA" id="ARBA00022519"/>
    </source>
</evidence>
<dbReference type="OrthoDB" id="6089055at2"/>
<evidence type="ECO:0000256" key="6">
    <source>
        <dbReference type="ARBA" id="ARBA00022692"/>
    </source>
</evidence>
<dbReference type="InterPro" id="IPR022346">
    <property type="entry name" value="T2SS_GspH"/>
</dbReference>
<protein>
    <recommendedName>
        <fullName evidence="2">Type II secretion system protein H</fullName>
    </recommendedName>
    <alternativeName>
        <fullName evidence="10">General secretion pathway protein H</fullName>
    </alternativeName>
</protein>
<reference evidence="13 14" key="1">
    <citation type="submission" date="2019-04" db="EMBL/GenBank/DDBJ databases">
        <title>Thalassotalea guangxiensis sp. nov., isolated from sediment of the coastal wetland.</title>
        <authorList>
            <person name="Zheng S."/>
            <person name="Zhang D."/>
        </authorList>
    </citation>
    <scope>NUCLEOTIDE SEQUENCE [LARGE SCALE GENOMIC DNA]</scope>
    <source>
        <strain evidence="13 14">ZS-4</strain>
    </source>
</reference>
<organism evidence="13 14">
    <name type="scientific">Thalassotalea mangrovi</name>
    <dbReference type="NCBI Taxonomy" id="2572245"/>
    <lineage>
        <taxon>Bacteria</taxon>
        <taxon>Pseudomonadati</taxon>
        <taxon>Pseudomonadota</taxon>
        <taxon>Gammaproteobacteria</taxon>
        <taxon>Alteromonadales</taxon>
        <taxon>Colwelliaceae</taxon>
        <taxon>Thalassotalea</taxon>
    </lineage>
</organism>
<dbReference type="InterPro" id="IPR045584">
    <property type="entry name" value="Pilin-like"/>
</dbReference>
<comment type="caution">
    <text evidence="13">The sequence shown here is derived from an EMBL/GenBank/DDBJ whole genome shotgun (WGS) entry which is preliminary data.</text>
</comment>
<dbReference type="RefSeq" id="WP_136736522.1">
    <property type="nucleotide sequence ID" value="NZ_SWDB01000030.1"/>
</dbReference>
<keyword evidence="5" id="KW-0997">Cell inner membrane</keyword>
<dbReference type="InterPro" id="IPR012902">
    <property type="entry name" value="N_methyl_site"/>
</dbReference>
<proteinExistence type="inferred from homology"/>
<gene>
    <name evidence="13" type="ORF">E8M12_12660</name>
</gene>
<evidence type="ECO:0000256" key="4">
    <source>
        <dbReference type="ARBA" id="ARBA00022481"/>
    </source>
</evidence>
<dbReference type="SUPFAM" id="SSF54523">
    <property type="entry name" value="Pili subunits"/>
    <property type="match status" value="1"/>
</dbReference>